<evidence type="ECO:0000259" key="10">
    <source>
        <dbReference type="PROSITE" id="PS50893"/>
    </source>
</evidence>
<dbReference type="OrthoDB" id="341671at2"/>
<evidence type="ECO:0000256" key="4">
    <source>
        <dbReference type="ARBA" id="ARBA00022692"/>
    </source>
</evidence>
<dbReference type="PANTHER" id="PTHR24221:SF654">
    <property type="entry name" value="ATP-BINDING CASSETTE SUB-FAMILY B MEMBER 6"/>
    <property type="match status" value="1"/>
</dbReference>
<feature type="transmembrane region" description="Helical" evidence="9">
    <location>
        <begin position="267"/>
        <end position="284"/>
    </location>
</feature>
<dbReference type="GO" id="GO:0140359">
    <property type="term" value="F:ABC-type transporter activity"/>
    <property type="evidence" value="ECO:0007669"/>
    <property type="project" value="InterPro"/>
</dbReference>
<dbReference type="InterPro" id="IPR017871">
    <property type="entry name" value="ABC_transporter-like_CS"/>
</dbReference>
<evidence type="ECO:0000256" key="7">
    <source>
        <dbReference type="ARBA" id="ARBA00022989"/>
    </source>
</evidence>
<dbReference type="EMBL" id="CP015217">
    <property type="protein sequence ID" value="AOP33662.1"/>
    <property type="molecule type" value="Genomic_DNA"/>
</dbReference>
<reference evidence="12 13" key="1">
    <citation type="submission" date="2016-04" db="EMBL/GenBank/DDBJ databases">
        <title>Complete genome seqeunce of Leptospira alstonii serovar Room22.</title>
        <authorList>
            <person name="Nally J.E."/>
            <person name="Bayles D.O."/>
            <person name="Hurley D."/>
            <person name="Fanning S."/>
            <person name="McMahon B.J."/>
            <person name="Arent Z."/>
        </authorList>
    </citation>
    <scope>NUCLEOTIDE SEQUENCE [LARGE SCALE GENOMIC DNA]</scope>
    <source>
        <strain evidence="12 13">GWTS #1</strain>
    </source>
</reference>
<dbReference type="Gene3D" id="1.20.1560.10">
    <property type="entry name" value="ABC transporter type 1, transmembrane domain"/>
    <property type="match status" value="1"/>
</dbReference>
<evidence type="ECO:0000256" key="1">
    <source>
        <dbReference type="ARBA" id="ARBA00004651"/>
    </source>
</evidence>
<keyword evidence="2" id="KW-0813">Transport</keyword>
<keyword evidence="4 9" id="KW-0812">Transmembrane</keyword>
<dbReference type="FunFam" id="3.40.50.300:FF:000299">
    <property type="entry name" value="ABC transporter ATP-binding protein/permease"/>
    <property type="match status" value="1"/>
</dbReference>
<evidence type="ECO:0000313" key="13">
    <source>
        <dbReference type="Proteomes" id="UP000094197"/>
    </source>
</evidence>
<name>A0A1D7UVN7_9LEPT</name>
<dbReference type="GO" id="GO:0005886">
    <property type="term" value="C:plasma membrane"/>
    <property type="evidence" value="ECO:0007669"/>
    <property type="project" value="UniProtKB-SubCell"/>
</dbReference>
<proteinExistence type="predicted"/>
<evidence type="ECO:0000256" key="2">
    <source>
        <dbReference type="ARBA" id="ARBA00022448"/>
    </source>
</evidence>
<dbReference type="InterPro" id="IPR003439">
    <property type="entry name" value="ABC_transporter-like_ATP-bd"/>
</dbReference>
<evidence type="ECO:0000256" key="3">
    <source>
        <dbReference type="ARBA" id="ARBA00022475"/>
    </source>
</evidence>
<feature type="domain" description="ABC transporter" evidence="10">
    <location>
        <begin position="358"/>
        <end position="584"/>
    </location>
</feature>
<dbReference type="AlphaFoldDB" id="A0A1D7UVN7"/>
<feature type="domain" description="ABC transmembrane type-1" evidence="11">
    <location>
        <begin position="22"/>
        <end position="324"/>
    </location>
</feature>
<dbReference type="SUPFAM" id="SSF52540">
    <property type="entry name" value="P-loop containing nucleoside triphosphate hydrolases"/>
    <property type="match status" value="1"/>
</dbReference>
<comment type="subcellular location">
    <subcellularLocation>
        <location evidence="1">Cell membrane</location>
        <topology evidence="1">Multi-pass membrane protein</topology>
    </subcellularLocation>
</comment>
<feature type="transmembrane region" description="Helical" evidence="9">
    <location>
        <begin position="152"/>
        <end position="173"/>
    </location>
</feature>
<organism evidence="12 13">
    <name type="scientific">Leptospira tipperaryensis</name>
    <dbReference type="NCBI Taxonomy" id="2564040"/>
    <lineage>
        <taxon>Bacteria</taxon>
        <taxon>Pseudomonadati</taxon>
        <taxon>Spirochaetota</taxon>
        <taxon>Spirochaetia</taxon>
        <taxon>Leptospirales</taxon>
        <taxon>Leptospiraceae</taxon>
        <taxon>Leptospira</taxon>
    </lineage>
</organism>
<evidence type="ECO:0000256" key="6">
    <source>
        <dbReference type="ARBA" id="ARBA00022840"/>
    </source>
</evidence>
<dbReference type="SUPFAM" id="SSF90123">
    <property type="entry name" value="ABC transporter transmembrane region"/>
    <property type="match status" value="1"/>
</dbReference>
<dbReference type="KEGG" id="laj:A0128_07300"/>
<keyword evidence="7 9" id="KW-1133">Transmembrane helix</keyword>
<keyword evidence="3" id="KW-1003">Cell membrane</keyword>
<accession>A0A1D7UVN7</accession>
<feature type="transmembrane region" description="Helical" evidence="9">
    <location>
        <begin position="76"/>
        <end position="98"/>
    </location>
</feature>
<gene>
    <name evidence="12" type="ORF">A0128_07300</name>
</gene>
<dbReference type="InterPro" id="IPR011527">
    <property type="entry name" value="ABC1_TM_dom"/>
</dbReference>
<dbReference type="GO" id="GO:0034040">
    <property type="term" value="F:ATPase-coupled lipid transmembrane transporter activity"/>
    <property type="evidence" value="ECO:0007669"/>
    <property type="project" value="TreeGrafter"/>
</dbReference>
<dbReference type="Pfam" id="PF00005">
    <property type="entry name" value="ABC_tran"/>
    <property type="match status" value="1"/>
</dbReference>
<dbReference type="PANTHER" id="PTHR24221">
    <property type="entry name" value="ATP-BINDING CASSETTE SUB-FAMILY B"/>
    <property type="match status" value="1"/>
</dbReference>
<evidence type="ECO:0000259" key="11">
    <source>
        <dbReference type="PROSITE" id="PS50929"/>
    </source>
</evidence>
<dbReference type="GO" id="GO:0016887">
    <property type="term" value="F:ATP hydrolysis activity"/>
    <property type="evidence" value="ECO:0007669"/>
    <property type="project" value="InterPro"/>
</dbReference>
<sequence>MLNDLLIKLWNHLSNRRKKQFIFLIFLIFLSSLSEIFAIGSILPFISVITKPEIVFQQTWLHDYFIHFGYTEPKTLVLPFTLLFIIAVVLSGSIRLYLLWYSTKFSFETGNDFSINIYNRTLYQPYQVHISRNSSEVVSGILIKAKRMIGTVILPVIHIITTILMTAIIFLFLVQLDPLVVGLGLLSFGGMYSLLAFFTRKKLLANGHIEADEHSRVLKHLQEGIGGVREILLDGNQKFYTELFRESDQKLRIASALTTYTGASPRYVFETLALTAVAFLSYYASLNSNGIESSLPLLGSIVLGVQRLMPVVQQGFQSWTSLRSSMPIIADVLSLLDQPLPAYSYLPRPSPIPFHESIRIADLSFQYTTSASINLSQVNLEIKKGERVGIIGETGSGKSTLIDVLMGLLAPNQGAIYVDGVKIDSENLRSWQASIANVPQSIYISDTTIAENIAFGITENQIDMEKVKLAASNAQISDYIESLPKGYLANAGEKGVRLSGGQRQRLGIARALYKEASVIFFDEATSALDSETEKAVIDSIQALSKDLTIIMIAHRLSTIQNCDKIIELKNGKVNRVGSYREIFV</sequence>
<evidence type="ECO:0000256" key="5">
    <source>
        <dbReference type="ARBA" id="ARBA00022741"/>
    </source>
</evidence>
<keyword evidence="6 12" id="KW-0067">ATP-binding</keyword>
<dbReference type="PROSITE" id="PS00211">
    <property type="entry name" value="ABC_TRANSPORTER_1"/>
    <property type="match status" value="1"/>
</dbReference>
<dbReference type="Gene3D" id="3.40.50.300">
    <property type="entry name" value="P-loop containing nucleotide triphosphate hydrolases"/>
    <property type="match status" value="1"/>
</dbReference>
<dbReference type="InterPro" id="IPR039421">
    <property type="entry name" value="Type_1_exporter"/>
</dbReference>
<dbReference type="InterPro" id="IPR003593">
    <property type="entry name" value="AAA+_ATPase"/>
</dbReference>
<evidence type="ECO:0000313" key="12">
    <source>
        <dbReference type="EMBL" id="AOP33662.1"/>
    </source>
</evidence>
<dbReference type="SMART" id="SM00382">
    <property type="entry name" value="AAA"/>
    <property type="match status" value="1"/>
</dbReference>
<dbReference type="InterPro" id="IPR036640">
    <property type="entry name" value="ABC1_TM_sf"/>
</dbReference>
<evidence type="ECO:0000256" key="8">
    <source>
        <dbReference type="ARBA" id="ARBA00023136"/>
    </source>
</evidence>
<dbReference type="InterPro" id="IPR027417">
    <property type="entry name" value="P-loop_NTPase"/>
</dbReference>
<keyword evidence="8 9" id="KW-0472">Membrane</keyword>
<protein>
    <submittedName>
        <fullName evidence="12">ABC transporter ATP-binding protein</fullName>
    </submittedName>
</protein>
<dbReference type="GO" id="GO:0005524">
    <property type="term" value="F:ATP binding"/>
    <property type="evidence" value="ECO:0007669"/>
    <property type="project" value="UniProtKB-KW"/>
</dbReference>
<feature type="transmembrane region" description="Helical" evidence="9">
    <location>
        <begin position="21"/>
        <end position="46"/>
    </location>
</feature>
<keyword evidence="13" id="KW-1185">Reference proteome</keyword>
<dbReference type="PROSITE" id="PS50893">
    <property type="entry name" value="ABC_TRANSPORTER_2"/>
    <property type="match status" value="1"/>
</dbReference>
<keyword evidence="5" id="KW-0547">Nucleotide-binding</keyword>
<dbReference type="Proteomes" id="UP000094197">
    <property type="component" value="Chromosome 1"/>
</dbReference>
<dbReference type="PROSITE" id="PS50929">
    <property type="entry name" value="ABC_TM1F"/>
    <property type="match status" value="1"/>
</dbReference>
<feature type="transmembrane region" description="Helical" evidence="9">
    <location>
        <begin position="179"/>
        <end position="198"/>
    </location>
</feature>
<evidence type="ECO:0000256" key="9">
    <source>
        <dbReference type="SAM" id="Phobius"/>
    </source>
</evidence>
<dbReference type="RefSeq" id="WP_069606897.1">
    <property type="nucleotide sequence ID" value="NZ_CP015217.1"/>
</dbReference>